<dbReference type="PATRIC" id="fig|411473.3.peg.1210"/>
<dbReference type="STRING" id="411473.RUMCAL_01493"/>
<dbReference type="AlphaFoldDB" id="U2M328"/>
<dbReference type="Proteomes" id="UP000016662">
    <property type="component" value="Unassembled WGS sequence"/>
</dbReference>
<comment type="caution">
    <text evidence="1">The sequence shown here is derived from an EMBL/GenBank/DDBJ whole genome shotgun (WGS) entry which is preliminary data.</text>
</comment>
<dbReference type="HOGENOM" id="CLU_2481415_0_0_9"/>
<organism evidence="1 2">
    <name type="scientific">Ruminococcus callidus ATCC 27760</name>
    <dbReference type="NCBI Taxonomy" id="411473"/>
    <lineage>
        <taxon>Bacteria</taxon>
        <taxon>Bacillati</taxon>
        <taxon>Bacillota</taxon>
        <taxon>Clostridia</taxon>
        <taxon>Eubacteriales</taxon>
        <taxon>Oscillospiraceae</taxon>
        <taxon>Ruminococcus</taxon>
    </lineage>
</organism>
<keyword evidence="2" id="KW-1185">Reference proteome</keyword>
<proteinExistence type="predicted"/>
<evidence type="ECO:0000313" key="1">
    <source>
        <dbReference type="EMBL" id="ERJ96159.1"/>
    </source>
</evidence>
<protein>
    <submittedName>
        <fullName evidence="1">Uncharacterized protein</fullName>
    </submittedName>
</protein>
<sequence>MADCTKKSTDFCTVSLKKMKERYKALTFVSNCCILGLSQEMFPRRVLCTFMGTGHAAAEKLRRAAWYRFLLFIALLYQTGTTCDIYI</sequence>
<dbReference type="EMBL" id="AWVF01000183">
    <property type="protein sequence ID" value="ERJ96159.1"/>
    <property type="molecule type" value="Genomic_DNA"/>
</dbReference>
<reference evidence="1 2" key="1">
    <citation type="submission" date="2013-07" db="EMBL/GenBank/DDBJ databases">
        <authorList>
            <person name="Weinstock G."/>
            <person name="Sodergren E."/>
            <person name="Wylie T."/>
            <person name="Fulton L."/>
            <person name="Fulton R."/>
            <person name="Fronick C."/>
            <person name="O'Laughlin M."/>
            <person name="Godfrey J."/>
            <person name="Miner T."/>
            <person name="Herter B."/>
            <person name="Appelbaum E."/>
            <person name="Cordes M."/>
            <person name="Lek S."/>
            <person name="Wollam A."/>
            <person name="Pepin K.H."/>
            <person name="Palsikar V.B."/>
            <person name="Mitreva M."/>
            <person name="Wilson R.K."/>
        </authorList>
    </citation>
    <scope>NUCLEOTIDE SEQUENCE [LARGE SCALE GENOMIC DNA]</scope>
    <source>
        <strain evidence="1 2">ATCC 27760</strain>
    </source>
</reference>
<gene>
    <name evidence="1" type="ORF">RUMCAL_01493</name>
</gene>
<accession>U2M328</accession>
<name>U2M328_9FIRM</name>
<evidence type="ECO:0000313" key="2">
    <source>
        <dbReference type="Proteomes" id="UP000016662"/>
    </source>
</evidence>